<gene>
    <name evidence="7" type="ORF">ATN00_21660</name>
</gene>
<protein>
    <recommendedName>
        <fullName evidence="9">Murein hydrolase transporter LrgA</fullName>
    </recommendedName>
</protein>
<keyword evidence="2" id="KW-1003">Cell membrane</keyword>
<evidence type="ECO:0000313" key="7">
    <source>
        <dbReference type="EMBL" id="ALR23095.1"/>
    </source>
</evidence>
<evidence type="ECO:0008006" key="9">
    <source>
        <dbReference type="Google" id="ProtNLM"/>
    </source>
</evidence>
<dbReference type="PANTHER" id="PTHR33931">
    <property type="entry name" value="HOLIN-LIKE PROTEIN CIDA-RELATED"/>
    <property type="match status" value="1"/>
</dbReference>
<name>A0A0S3F654_9SPHN</name>
<keyword evidence="7" id="KW-0614">Plasmid</keyword>
<dbReference type="GO" id="GO:0005886">
    <property type="term" value="C:plasma membrane"/>
    <property type="evidence" value="ECO:0007669"/>
    <property type="project" value="UniProtKB-SubCell"/>
</dbReference>
<dbReference type="InterPro" id="IPR005538">
    <property type="entry name" value="LrgA/CidA"/>
</dbReference>
<feature type="transmembrane region" description="Helical" evidence="6">
    <location>
        <begin position="90"/>
        <end position="112"/>
    </location>
</feature>
<evidence type="ECO:0000256" key="5">
    <source>
        <dbReference type="ARBA" id="ARBA00023136"/>
    </source>
</evidence>
<dbReference type="Pfam" id="PF03788">
    <property type="entry name" value="LrgA"/>
    <property type="match status" value="1"/>
</dbReference>
<evidence type="ECO:0000256" key="1">
    <source>
        <dbReference type="ARBA" id="ARBA00004651"/>
    </source>
</evidence>
<evidence type="ECO:0000256" key="4">
    <source>
        <dbReference type="ARBA" id="ARBA00022989"/>
    </source>
</evidence>
<dbReference type="PANTHER" id="PTHR33931:SF2">
    <property type="entry name" value="HOLIN-LIKE PROTEIN CIDA"/>
    <property type="match status" value="1"/>
</dbReference>
<accession>A0A0S3F654</accession>
<evidence type="ECO:0000256" key="6">
    <source>
        <dbReference type="SAM" id="Phobius"/>
    </source>
</evidence>
<evidence type="ECO:0000313" key="8">
    <source>
        <dbReference type="Proteomes" id="UP000056968"/>
    </source>
</evidence>
<keyword evidence="4 6" id="KW-1133">Transmembrane helix</keyword>
<evidence type="ECO:0000256" key="2">
    <source>
        <dbReference type="ARBA" id="ARBA00022475"/>
    </source>
</evidence>
<feature type="transmembrane region" description="Helical" evidence="6">
    <location>
        <begin position="65"/>
        <end position="84"/>
    </location>
</feature>
<comment type="subcellular location">
    <subcellularLocation>
        <location evidence="1">Cell membrane</location>
        <topology evidence="1">Multi-pass membrane protein</topology>
    </subcellularLocation>
</comment>
<proteinExistence type="predicted"/>
<organism evidence="7 8">
    <name type="scientific">Sphingobium baderi</name>
    <dbReference type="NCBI Taxonomy" id="1332080"/>
    <lineage>
        <taxon>Bacteria</taxon>
        <taxon>Pseudomonadati</taxon>
        <taxon>Pseudomonadota</taxon>
        <taxon>Alphaproteobacteria</taxon>
        <taxon>Sphingomonadales</taxon>
        <taxon>Sphingomonadaceae</taxon>
        <taxon>Sphingobium</taxon>
    </lineage>
</organism>
<dbReference type="Proteomes" id="UP000056968">
    <property type="component" value="Plasmid pDE2"/>
</dbReference>
<keyword evidence="8" id="KW-1185">Reference proteome</keyword>
<feature type="transmembrane region" description="Helical" evidence="6">
    <location>
        <begin position="28"/>
        <end position="45"/>
    </location>
</feature>
<dbReference type="RefSeq" id="WP_062069438.1">
    <property type="nucleotide sequence ID" value="NZ_CP013266.1"/>
</dbReference>
<evidence type="ECO:0000256" key="3">
    <source>
        <dbReference type="ARBA" id="ARBA00022692"/>
    </source>
</evidence>
<dbReference type="EMBL" id="CP013266">
    <property type="protein sequence ID" value="ALR23095.1"/>
    <property type="molecule type" value="Genomic_DNA"/>
</dbReference>
<dbReference type="AlphaFoldDB" id="A0A0S3F654"/>
<sequence length="130" mass="13574">MPAITLGLLLLILCQLVGEIVRIGLGLPLPGPVIGMFLLAAILSVRGADQTASSDRAVTVVADTLIRHMGLLFVPAGVGIVSVLPLLRGFWVATIAALVGSTLLSLVTTGMVMHWWEAWRAAEGLEPPAS</sequence>
<dbReference type="KEGG" id="sbd:ATN00_21660"/>
<keyword evidence="3 6" id="KW-0812">Transmembrane</keyword>
<geneLocation type="plasmid" evidence="7 8">
    <name>pDE2</name>
</geneLocation>
<reference evidence="7 8" key="1">
    <citation type="submission" date="2015-11" db="EMBL/GenBank/DDBJ databases">
        <title>A Two-component Flavoprotein Monooxygenase System MeaXY Responsible for para-Hydroxylation of 2-Methyl-6-ethylaniline and 2,6-Diethylaniline in Sphingobium baderi DE-13.</title>
        <authorList>
            <person name="Cheng M."/>
            <person name="Meng Q."/>
            <person name="Yang Y."/>
            <person name="Chu C."/>
            <person name="Yan X."/>
            <person name="He J."/>
            <person name="Li S."/>
        </authorList>
    </citation>
    <scope>NUCLEOTIDE SEQUENCE [LARGE SCALE GENOMIC DNA]</scope>
    <source>
        <strain evidence="7 8">DE-13</strain>
        <plasmid evidence="8">Plasmid pDE2</plasmid>
    </source>
</reference>
<dbReference type="OrthoDB" id="385012at2"/>
<keyword evidence="5 6" id="KW-0472">Membrane</keyword>